<evidence type="ECO:0000313" key="3">
    <source>
        <dbReference type="Proteomes" id="UP000286976"/>
    </source>
</evidence>
<organism evidence="2 3">
    <name type="scientific">Aliidiomarina taiwanensis</name>
    <dbReference type="NCBI Taxonomy" id="946228"/>
    <lineage>
        <taxon>Bacteria</taxon>
        <taxon>Pseudomonadati</taxon>
        <taxon>Pseudomonadota</taxon>
        <taxon>Gammaproteobacteria</taxon>
        <taxon>Alteromonadales</taxon>
        <taxon>Idiomarinaceae</taxon>
        <taxon>Aliidiomarina</taxon>
    </lineage>
</organism>
<dbReference type="Proteomes" id="UP000286976">
    <property type="component" value="Unassembled WGS sequence"/>
</dbReference>
<proteinExistence type="predicted"/>
<gene>
    <name evidence="2" type="ORF">CWE15_09570</name>
</gene>
<keyword evidence="3" id="KW-1185">Reference proteome</keyword>
<dbReference type="PANTHER" id="PTHR15887:SF1">
    <property type="entry name" value="TRANSMEMBRANE PROTEIN 69"/>
    <property type="match status" value="1"/>
</dbReference>
<comment type="caution">
    <text evidence="2">The sequence shown here is derived from an EMBL/GenBank/DDBJ whole genome shotgun (WGS) entry which is preliminary data.</text>
</comment>
<evidence type="ECO:0000256" key="1">
    <source>
        <dbReference type="SAM" id="Phobius"/>
    </source>
</evidence>
<keyword evidence="1" id="KW-0812">Transmembrane</keyword>
<reference evidence="2 3" key="1">
    <citation type="journal article" date="2011" name="Front. Microbiol.">
        <title>Genomic signatures of strain selection and enhancement in Bacillus atrophaeus var. globigii, a historical biowarfare simulant.</title>
        <authorList>
            <person name="Gibbons H.S."/>
            <person name="Broomall S.M."/>
            <person name="McNew L.A."/>
            <person name="Daligault H."/>
            <person name="Chapman C."/>
            <person name="Bruce D."/>
            <person name="Karavis M."/>
            <person name="Krepps M."/>
            <person name="McGregor P.A."/>
            <person name="Hong C."/>
            <person name="Park K.H."/>
            <person name="Akmal A."/>
            <person name="Feldman A."/>
            <person name="Lin J.S."/>
            <person name="Chang W.E."/>
            <person name="Higgs B.W."/>
            <person name="Demirev P."/>
            <person name="Lindquist J."/>
            <person name="Liem A."/>
            <person name="Fochler E."/>
            <person name="Read T.D."/>
            <person name="Tapia R."/>
            <person name="Johnson S."/>
            <person name="Bishop-Lilly K.A."/>
            <person name="Detter C."/>
            <person name="Han C."/>
            <person name="Sozhamannan S."/>
            <person name="Rosenzweig C.N."/>
            <person name="Skowronski E.W."/>
        </authorList>
    </citation>
    <scope>NUCLEOTIDE SEQUENCE [LARGE SCALE GENOMIC DNA]</scope>
    <source>
        <strain evidence="2 3">AIT1</strain>
    </source>
</reference>
<dbReference type="EMBL" id="PIPQ01000006">
    <property type="protein sequence ID" value="RUO39361.1"/>
    <property type="molecule type" value="Genomic_DNA"/>
</dbReference>
<evidence type="ECO:0000313" key="2">
    <source>
        <dbReference type="EMBL" id="RUO39361.1"/>
    </source>
</evidence>
<feature type="transmembrane region" description="Helical" evidence="1">
    <location>
        <begin position="12"/>
        <end position="34"/>
    </location>
</feature>
<sequence>MVTKSIELRANRLAWAGLIPFIGTAILGAFNLWVDVLLQVFLIYSAVILSFLGGIHWGLAMAGQLERPELRMLLCMAPALVAWLAVAALPEIIALPVLAGSYLLWLNYDLSQVTAPWYERMRRPITFVAAGSHFIWFTVLMTAIRTAS</sequence>
<dbReference type="InterPro" id="IPR021836">
    <property type="entry name" value="DUF3429"/>
</dbReference>
<feature type="transmembrane region" description="Helical" evidence="1">
    <location>
        <begin position="72"/>
        <end position="105"/>
    </location>
</feature>
<dbReference type="AlphaFoldDB" id="A0A432WZW7"/>
<name>A0A432WZW7_9GAMM</name>
<feature type="transmembrane region" description="Helical" evidence="1">
    <location>
        <begin position="40"/>
        <end position="60"/>
    </location>
</feature>
<keyword evidence="1" id="KW-0472">Membrane</keyword>
<keyword evidence="1" id="KW-1133">Transmembrane helix</keyword>
<feature type="transmembrane region" description="Helical" evidence="1">
    <location>
        <begin position="125"/>
        <end position="144"/>
    </location>
</feature>
<protein>
    <submittedName>
        <fullName evidence="2">DUF3429 domain-containing protein</fullName>
    </submittedName>
</protein>
<accession>A0A432WZW7</accession>
<dbReference type="Pfam" id="PF11911">
    <property type="entry name" value="DUF3429"/>
    <property type="match status" value="1"/>
</dbReference>
<dbReference type="PANTHER" id="PTHR15887">
    <property type="entry name" value="TRANSMEMBRANE PROTEIN 69"/>
    <property type="match status" value="1"/>
</dbReference>